<keyword evidence="5" id="KW-1185">Reference proteome</keyword>
<feature type="coiled-coil region" evidence="2">
    <location>
        <begin position="65"/>
        <end position="92"/>
    </location>
</feature>
<evidence type="ECO:0000313" key="5">
    <source>
        <dbReference type="Proteomes" id="UP000193560"/>
    </source>
</evidence>
<evidence type="ECO:0000256" key="1">
    <source>
        <dbReference type="ARBA" id="ARBA00010954"/>
    </source>
</evidence>
<accession>A0A1X2I766</accession>
<sequence>MTTSSSIPLTSIKHALSIVDDWFDTHHASVTSLERIALEEVWNSYYAVAEICKTEASSGLAITNLSTLFLEIVRLQQLLNDLDQQQELQQLEFVKNSVTGLLALLKQHIERLETPDRVIQLEEAAERIIAGHAAHQMTNHSIPSSPTPRPQKLSQPGDTAISAEHLNRLLSGYASSVGGLSNEQLAHELIMNPGFQLQKSKPSTDLEQRIDTIARKAFFDQINSDIQQGTHLKKSLLPLLEDIRSRLLSFVPPTSNFYRLINDALDLTLFEQQMTQQQQREKTDSDSGGDVFDLKTVIRFIVDMMVQMAAPIRDEAIRQINEVTMDQGYQLRLILETLEMMTLDLMNFRLKALRPHLVPVAVDYEHDAFAKAIGLGTVGLAKTRQWLQQALQRLTNKRIEQGEKATSTESQFSTTTVLDEGYIGLFTATSAWDRLTCPETVLLDVERIIAYQNDLQEVVIVAALALLGKNAGIKQVKSFTKKIFLLLKNTREGDDGTTNLEHLSAEMERAISADNGDAIMDENKKQWIKSIVGKTLSYSDPVYGLLGKRCASIIRQHLATGHFVDDTVLLQSGLEPVQPQLRALCIRINLFAEHNRRVYGSWYHEIVTDLQHHDYAR</sequence>
<dbReference type="PANTHER" id="PTHR12832:SF11">
    <property type="entry name" value="LD23868P"/>
    <property type="match status" value="1"/>
</dbReference>
<keyword evidence="2" id="KW-0175">Coiled coil</keyword>
<proteinExistence type="inferred from homology"/>
<dbReference type="Proteomes" id="UP000193560">
    <property type="component" value="Unassembled WGS sequence"/>
</dbReference>
<reference evidence="4 5" key="1">
    <citation type="submission" date="2016-07" db="EMBL/GenBank/DDBJ databases">
        <title>Pervasive Adenine N6-methylation of Active Genes in Fungi.</title>
        <authorList>
            <consortium name="DOE Joint Genome Institute"/>
            <person name="Mondo S.J."/>
            <person name="Dannebaum R.O."/>
            <person name="Kuo R.C."/>
            <person name="Labutti K."/>
            <person name="Haridas S."/>
            <person name="Kuo A."/>
            <person name="Salamov A."/>
            <person name="Ahrendt S.R."/>
            <person name="Lipzen A."/>
            <person name="Sullivan W."/>
            <person name="Andreopoulos W.B."/>
            <person name="Clum A."/>
            <person name="Lindquist E."/>
            <person name="Daum C."/>
            <person name="Ramamoorthy G.K."/>
            <person name="Gryganskyi A."/>
            <person name="Culley D."/>
            <person name="Magnuson J.K."/>
            <person name="James T.Y."/>
            <person name="O'Malley M.A."/>
            <person name="Stajich J.E."/>
            <person name="Spatafora J.W."/>
            <person name="Visel A."/>
            <person name="Grigoriev I.V."/>
        </authorList>
    </citation>
    <scope>NUCLEOTIDE SEQUENCE [LARGE SCALE GENOMIC DNA]</scope>
    <source>
        <strain evidence="4 5">NRRL 1336</strain>
    </source>
</reference>
<dbReference type="OrthoDB" id="276323at2759"/>
<name>A0A1X2I766_9FUNG</name>
<comment type="caution">
    <text evidence="4">The sequence shown here is derived from an EMBL/GenBank/DDBJ whole genome shotgun (WGS) entry which is preliminary data.</text>
</comment>
<evidence type="ECO:0000256" key="2">
    <source>
        <dbReference type="SAM" id="Coils"/>
    </source>
</evidence>
<comment type="similarity">
    <text evidence="1">Belongs to the TCP11 family.</text>
</comment>
<gene>
    <name evidence="4" type="ORF">BCR42DRAFT_422081</name>
</gene>
<evidence type="ECO:0000256" key="3">
    <source>
        <dbReference type="SAM" id="MobiDB-lite"/>
    </source>
</evidence>
<dbReference type="Pfam" id="PF05794">
    <property type="entry name" value="Tcp11"/>
    <property type="match status" value="1"/>
</dbReference>
<organism evidence="4 5">
    <name type="scientific">Absidia repens</name>
    <dbReference type="NCBI Taxonomy" id="90262"/>
    <lineage>
        <taxon>Eukaryota</taxon>
        <taxon>Fungi</taxon>
        <taxon>Fungi incertae sedis</taxon>
        <taxon>Mucoromycota</taxon>
        <taxon>Mucoromycotina</taxon>
        <taxon>Mucoromycetes</taxon>
        <taxon>Mucorales</taxon>
        <taxon>Cunninghamellaceae</taxon>
        <taxon>Absidia</taxon>
    </lineage>
</organism>
<dbReference type="GO" id="GO:0010737">
    <property type="term" value="P:protein kinase A signaling"/>
    <property type="evidence" value="ECO:0007669"/>
    <property type="project" value="TreeGrafter"/>
</dbReference>
<dbReference type="PANTHER" id="PTHR12832">
    <property type="entry name" value="TESTIS-SPECIFIC PROTEIN PBS13 T-COMPLEX 11"/>
    <property type="match status" value="1"/>
</dbReference>
<dbReference type="EMBL" id="MCGE01000023">
    <property type="protein sequence ID" value="ORZ10815.1"/>
    <property type="molecule type" value="Genomic_DNA"/>
</dbReference>
<dbReference type="AlphaFoldDB" id="A0A1X2I766"/>
<evidence type="ECO:0000313" key="4">
    <source>
        <dbReference type="EMBL" id="ORZ10815.1"/>
    </source>
</evidence>
<protein>
    <submittedName>
        <fullName evidence="4">T-complex protein 11-domain-containing protein</fullName>
    </submittedName>
</protein>
<dbReference type="InterPro" id="IPR008862">
    <property type="entry name" value="Tcp11"/>
</dbReference>
<feature type="region of interest" description="Disordered" evidence="3">
    <location>
        <begin position="137"/>
        <end position="157"/>
    </location>
</feature>
<dbReference type="STRING" id="90262.A0A1X2I766"/>